<comment type="similarity">
    <text evidence="4 9">Belongs to the 1-acyl-sn-glycerol-3-phosphate acyltransferase family.</text>
</comment>
<accession>A0A328FB47</accession>
<dbReference type="CDD" id="cd07989">
    <property type="entry name" value="LPLAT_AGPAT-like"/>
    <property type="match status" value="1"/>
</dbReference>
<reference evidence="12 15" key="2">
    <citation type="submission" date="2019-02" db="EMBL/GenBank/DDBJ databases">
        <title>Complete genome sequence of Desulfobacter hydrogenophilus AcRS1.</title>
        <authorList>
            <person name="Marietou A."/>
            <person name="Lund M.B."/>
            <person name="Marshall I.P.G."/>
            <person name="Schreiber L."/>
            <person name="Jorgensen B."/>
        </authorList>
    </citation>
    <scope>NUCLEOTIDE SEQUENCE [LARGE SCALE GENOMIC DNA]</scope>
    <source>
        <strain evidence="12 15">AcRS1</strain>
    </source>
</reference>
<evidence type="ECO:0000256" key="5">
    <source>
        <dbReference type="ARBA" id="ARBA00013211"/>
    </source>
</evidence>
<keyword evidence="9" id="KW-0594">Phospholipid biosynthesis</keyword>
<comment type="pathway">
    <text evidence="2">Phospholipid metabolism; CDP-diacylglycerol biosynthesis; CDP-diacylglycerol from sn-glycerol 3-phosphate: step 2/3.</text>
</comment>
<protein>
    <recommendedName>
        <fullName evidence="6 9">1-acyl-sn-glycerol-3-phosphate acyltransferase</fullName>
        <ecNumber evidence="5 9">2.3.1.51</ecNumber>
    </recommendedName>
</protein>
<evidence type="ECO:0000256" key="8">
    <source>
        <dbReference type="ARBA" id="ARBA00023315"/>
    </source>
</evidence>
<feature type="domain" description="Phospholipid/glycerol acyltransferase" evidence="11">
    <location>
        <begin position="77"/>
        <end position="190"/>
    </location>
</feature>
<dbReference type="NCBIfam" id="TIGR00530">
    <property type="entry name" value="AGP_acyltrn"/>
    <property type="match status" value="1"/>
</dbReference>
<dbReference type="AlphaFoldDB" id="A0A328FB47"/>
<evidence type="ECO:0000256" key="9">
    <source>
        <dbReference type="RuleBase" id="RU361267"/>
    </source>
</evidence>
<organism evidence="13 14">
    <name type="scientific">Desulfobacter hydrogenophilus</name>
    <dbReference type="NCBI Taxonomy" id="2291"/>
    <lineage>
        <taxon>Bacteria</taxon>
        <taxon>Pseudomonadati</taxon>
        <taxon>Thermodesulfobacteriota</taxon>
        <taxon>Desulfobacteria</taxon>
        <taxon>Desulfobacterales</taxon>
        <taxon>Desulfobacteraceae</taxon>
        <taxon>Desulfobacter</taxon>
    </lineage>
</organism>
<evidence type="ECO:0000256" key="3">
    <source>
        <dbReference type="ARBA" id="ARBA00005189"/>
    </source>
</evidence>
<dbReference type="Proteomes" id="UP000248798">
    <property type="component" value="Unassembled WGS sequence"/>
</dbReference>
<dbReference type="EMBL" id="QLNI01000021">
    <property type="protein sequence ID" value="RAM01871.1"/>
    <property type="molecule type" value="Genomic_DNA"/>
</dbReference>
<keyword evidence="9" id="KW-1208">Phospholipid metabolism</keyword>
<keyword evidence="9" id="KW-0443">Lipid metabolism</keyword>
<evidence type="ECO:0000256" key="6">
    <source>
        <dbReference type="ARBA" id="ARBA00016139"/>
    </source>
</evidence>
<evidence type="ECO:0000256" key="4">
    <source>
        <dbReference type="ARBA" id="ARBA00008655"/>
    </source>
</evidence>
<keyword evidence="10" id="KW-1133">Transmembrane helix</keyword>
<dbReference type="GO" id="GO:0016024">
    <property type="term" value="P:CDP-diacylglycerol biosynthetic process"/>
    <property type="evidence" value="ECO:0007669"/>
    <property type="project" value="UniProtKB-UniPathway"/>
</dbReference>
<comment type="domain">
    <text evidence="9">The HXXXXD motif is essential for acyltransferase activity and may constitute the binding site for the phosphate moiety of the glycerol-3-phosphate.</text>
</comment>
<comment type="catalytic activity">
    <reaction evidence="1 9">
        <text>a 1-acyl-sn-glycero-3-phosphate + an acyl-CoA = a 1,2-diacyl-sn-glycero-3-phosphate + CoA</text>
        <dbReference type="Rhea" id="RHEA:19709"/>
        <dbReference type="ChEBI" id="CHEBI:57287"/>
        <dbReference type="ChEBI" id="CHEBI:57970"/>
        <dbReference type="ChEBI" id="CHEBI:58342"/>
        <dbReference type="ChEBI" id="CHEBI:58608"/>
        <dbReference type="EC" id="2.3.1.51"/>
    </reaction>
</comment>
<evidence type="ECO:0000313" key="12">
    <source>
        <dbReference type="EMBL" id="QBH13685.1"/>
    </source>
</evidence>
<dbReference type="GO" id="GO:0006654">
    <property type="term" value="P:phosphatidic acid biosynthetic process"/>
    <property type="evidence" value="ECO:0007669"/>
    <property type="project" value="TreeGrafter"/>
</dbReference>
<evidence type="ECO:0000313" key="14">
    <source>
        <dbReference type="Proteomes" id="UP000248798"/>
    </source>
</evidence>
<dbReference type="PANTHER" id="PTHR10434:SF66">
    <property type="entry name" value="PHOSPHOLIPID_GLYCEROL ACYLTRANSFERASE DOMAIN-CONTAINING PROTEIN"/>
    <property type="match status" value="1"/>
</dbReference>
<keyword evidence="10" id="KW-0812">Transmembrane</keyword>
<dbReference type="UniPathway" id="UPA00557">
    <property type="reaction ID" value="UER00613"/>
</dbReference>
<keyword evidence="10" id="KW-0472">Membrane</keyword>
<dbReference type="RefSeq" id="WP_111956746.1">
    <property type="nucleotide sequence ID" value="NZ_CP036313.1"/>
</dbReference>
<name>A0A328FB47_9BACT</name>
<keyword evidence="15" id="KW-1185">Reference proteome</keyword>
<evidence type="ECO:0000256" key="1">
    <source>
        <dbReference type="ARBA" id="ARBA00001141"/>
    </source>
</evidence>
<dbReference type="Pfam" id="PF01553">
    <property type="entry name" value="Acyltransferase"/>
    <property type="match status" value="1"/>
</dbReference>
<dbReference type="InterPro" id="IPR002123">
    <property type="entry name" value="Plipid/glycerol_acylTrfase"/>
</dbReference>
<dbReference type="SUPFAM" id="SSF69593">
    <property type="entry name" value="Glycerol-3-phosphate (1)-acyltransferase"/>
    <property type="match status" value="1"/>
</dbReference>
<dbReference type="PANTHER" id="PTHR10434">
    <property type="entry name" value="1-ACYL-SN-GLYCEROL-3-PHOSPHATE ACYLTRANSFERASE"/>
    <property type="match status" value="1"/>
</dbReference>
<keyword evidence="7 9" id="KW-0808">Transferase</keyword>
<gene>
    <name evidence="13" type="ORF">DO021_11410</name>
    <name evidence="12" type="ORF">EYB58_12585</name>
</gene>
<dbReference type="GO" id="GO:0003841">
    <property type="term" value="F:1-acylglycerol-3-phosphate O-acyltransferase activity"/>
    <property type="evidence" value="ECO:0007669"/>
    <property type="project" value="UniProtKB-UniRule"/>
</dbReference>
<keyword evidence="9" id="KW-0444">Lipid biosynthesis</keyword>
<dbReference type="InterPro" id="IPR004552">
    <property type="entry name" value="AGP_acyltrans"/>
</dbReference>
<proteinExistence type="inferred from homology"/>
<keyword evidence="8 9" id="KW-0012">Acyltransferase</keyword>
<dbReference type="PROSITE" id="PS51257">
    <property type="entry name" value="PROKAR_LIPOPROTEIN"/>
    <property type="match status" value="1"/>
</dbReference>
<sequence length="239" mass="26165">MNVLFKIAYQPHKWIIVIPALILNTLVMALSCIVVGAAFGPDKADVLAVTWARIFCAIASIRVRIQGRQNYDPLSSYVVVANHKSMVDIPVLQGFTGLIIKWVMKMELKNIPVFGTACTLLGCIYVNRSNGQAAVESIKAAQKRLSDKASVLFFAEGTRSRGHLLPFKKGAFVFAMTSGLPVLPITIKNSEHILPSDTLDLMPGTVDLIIHPPVHIPNCSKEELNKKIDQIHRTVAGAL</sequence>
<dbReference type="GO" id="GO:0016020">
    <property type="term" value="C:membrane"/>
    <property type="evidence" value="ECO:0007669"/>
    <property type="project" value="InterPro"/>
</dbReference>
<comment type="pathway">
    <text evidence="3">Lipid metabolism.</text>
</comment>
<dbReference type="EC" id="2.3.1.51" evidence="5 9"/>
<dbReference type="SMART" id="SM00563">
    <property type="entry name" value="PlsC"/>
    <property type="match status" value="1"/>
</dbReference>
<evidence type="ECO:0000256" key="2">
    <source>
        <dbReference type="ARBA" id="ARBA00004728"/>
    </source>
</evidence>
<evidence type="ECO:0000313" key="13">
    <source>
        <dbReference type="EMBL" id="RAM01871.1"/>
    </source>
</evidence>
<reference evidence="13 14" key="1">
    <citation type="submission" date="2018-06" db="EMBL/GenBank/DDBJ databases">
        <title>Complete Genome Sequence of Desulfobacter hydrogenophilus (DSM3380).</title>
        <authorList>
            <person name="Marietou A."/>
            <person name="Schreiber L."/>
            <person name="Marshall I."/>
            <person name="Jorgensen B."/>
        </authorList>
    </citation>
    <scope>NUCLEOTIDE SEQUENCE [LARGE SCALE GENOMIC DNA]</scope>
    <source>
        <strain evidence="13 14">DSM 3380</strain>
    </source>
</reference>
<dbReference type="Proteomes" id="UP000293902">
    <property type="component" value="Chromosome"/>
</dbReference>
<evidence type="ECO:0000313" key="15">
    <source>
        <dbReference type="Proteomes" id="UP000293902"/>
    </source>
</evidence>
<dbReference type="OrthoDB" id="9809618at2"/>
<evidence type="ECO:0000256" key="7">
    <source>
        <dbReference type="ARBA" id="ARBA00022679"/>
    </source>
</evidence>
<dbReference type="EMBL" id="CP036313">
    <property type="protein sequence ID" value="QBH13685.1"/>
    <property type="molecule type" value="Genomic_DNA"/>
</dbReference>
<evidence type="ECO:0000259" key="11">
    <source>
        <dbReference type="SMART" id="SM00563"/>
    </source>
</evidence>
<feature type="transmembrane region" description="Helical" evidence="10">
    <location>
        <begin position="14"/>
        <end position="40"/>
    </location>
</feature>
<evidence type="ECO:0000256" key="10">
    <source>
        <dbReference type="SAM" id="Phobius"/>
    </source>
</evidence>